<dbReference type="AlphaFoldDB" id="Q6MSY1"/>
<dbReference type="PATRIC" id="fig|272632.4.peg.685"/>
<dbReference type="InterPro" id="IPR058860">
    <property type="entry name" value="MIB_M2"/>
</dbReference>
<dbReference type="Proteomes" id="UP000001016">
    <property type="component" value="Chromosome"/>
</dbReference>
<gene>
    <name evidence="3" type="ordered locus">MSC_0636</name>
</gene>
<dbReference type="InterPro" id="IPR030941">
    <property type="entry name" value="Predic_Ig_block"/>
</dbReference>
<feature type="domain" description="Mycoplasma immunoglobulin binding protein M2" evidence="2">
    <location>
        <begin position="1"/>
        <end position="167"/>
    </location>
</feature>
<evidence type="ECO:0000259" key="2">
    <source>
        <dbReference type="Pfam" id="PF26364"/>
    </source>
</evidence>
<dbReference type="KEGG" id="mmy:MSC_0636"/>
<keyword evidence="4" id="KW-1185">Reference proteome</keyword>
<organism evidence="3 4">
    <name type="scientific">Mycoplasma mycoides subsp. mycoides SC (strain CCUG 32753 / NCTC 10114 / PG1)</name>
    <dbReference type="NCBI Taxonomy" id="272632"/>
    <lineage>
        <taxon>Bacteria</taxon>
        <taxon>Bacillati</taxon>
        <taxon>Mycoplasmatota</taxon>
        <taxon>Mollicutes</taxon>
        <taxon>Mycoplasmataceae</taxon>
        <taxon>Mycoplasma</taxon>
    </lineage>
</organism>
<reference evidence="3 4" key="1">
    <citation type="journal article" date="2004" name="Genome Res.">
        <title>The genome sequence of Mycoplasma mycoides subsp. mycoides SC type strain PG1T, the causative agent of contagious bovine pleuropneumonia (CBPP).</title>
        <authorList>
            <person name="Westberg J."/>
            <person name="Persson A."/>
            <person name="Holmberg A."/>
            <person name="Goesmann A."/>
            <person name="Lundeberg J."/>
            <person name="Johansson K.-E."/>
            <person name="Pettersson B."/>
            <person name="Uhlen M."/>
        </authorList>
    </citation>
    <scope>NUCLEOTIDE SEQUENCE [LARGE SCALE GENOMIC DNA]</scope>
    <source>
        <strain evidence="3 4">PG1</strain>
    </source>
</reference>
<dbReference type="NCBIfam" id="TIGR04526">
    <property type="entry name" value="predic_Ig_block"/>
    <property type="match status" value="1"/>
</dbReference>
<dbReference type="EMBL" id="BX293980">
    <property type="protein sequence ID" value="CAE77257.1"/>
    <property type="molecule type" value="Genomic_DNA"/>
</dbReference>
<name>Q6MSY1_MYCMS</name>
<dbReference type="Pfam" id="PF26364">
    <property type="entry name" value="MIB_M2"/>
    <property type="match status" value="1"/>
</dbReference>
<dbReference type="HOGENOM" id="CLU_1523538_0_0_14"/>
<protein>
    <recommendedName>
        <fullName evidence="2">Mycoplasma immunoglobulin binding protein M2 domain-containing protein</fullName>
    </recommendedName>
</protein>
<evidence type="ECO:0000313" key="3">
    <source>
        <dbReference type="EMBL" id="CAE77257.1"/>
    </source>
</evidence>
<sequence length="176" mass="19777">MVYYARNNEPFFQGAFGSGLTPDKKLGDNSYPSKLDFSRVTGIKSLRGLIFHDEYDSSNKSRKITELTLYNNEDFFEISADELDKANLEHLSTGEGSPEKPKINFSNGSSTKGIRIKGTSELSESGRKNLEKYFEYSESLKFAGKQIQVDSSSNQLKEQLKSWGYSVSDSSTRSFT</sequence>
<accession>Q6MSY1</accession>
<proteinExistence type="predicted"/>
<dbReference type="STRING" id="272632.MSC_0636"/>
<evidence type="ECO:0000313" key="4">
    <source>
        <dbReference type="Proteomes" id="UP000001016"/>
    </source>
</evidence>
<dbReference type="eggNOG" id="COG0810">
    <property type="taxonomic scope" value="Bacteria"/>
</dbReference>
<evidence type="ECO:0000256" key="1">
    <source>
        <dbReference type="SAM" id="MobiDB-lite"/>
    </source>
</evidence>
<feature type="region of interest" description="Disordered" evidence="1">
    <location>
        <begin position="89"/>
        <end position="120"/>
    </location>
</feature>